<protein>
    <recommendedName>
        <fullName evidence="9">Glycosyltransferase RgtA/B/C/D-like domain-containing protein</fullName>
    </recommendedName>
</protein>
<keyword evidence="11" id="KW-1185">Reference proteome</keyword>
<evidence type="ECO:0000259" key="9">
    <source>
        <dbReference type="Pfam" id="PF13231"/>
    </source>
</evidence>
<feature type="transmembrane region" description="Helical" evidence="8">
    <location>
        <begin position="17"/>
        <end position="38"/>
    </location>
</feature>
<dbReference type="InterPro" id="IPR038731">
    <property type="entry name" value="RgtA/B/C-like"/>
</dbReference>
<sequence>MMISDISEAQQQRNYRIIVWALIFLTLLGLAFRLYLAWRTNQTLPDTPARLRGDEPGYERFAYDLLNGYFFERPGRTPVYPFFVAGCYAIFGRSPASVVYIQAFLGATTIPLTFILARRFTGPQSSLVAAGLIALHPSLILNGRMAIRPYAPNARNLNAEQLRQLAINW</sequence>
<name>A0A2G4F062_9CYAN</name>
<dbReference type="EMBL" id="NXIB02000076">
    <property type="protein sequence ID" value="PHX54837.1"/>
    <property type="molecule type" value="Genomic_DNA"/>
</dbReference>
<evidence type="ECO:0000256" key="6">
    <source>
        <dbReference type="ARBA" id="ARBA00022989"/>
    </source>
</evidence>
<keyword evidence="3" id="KW-0328">Glycosyltransferase</keyword>
<dbReference type="Proteomes" id="UP000226442">
    <property type="component" value="Unassembled WGS sequence"/>
</dbReference>
<dbReference type="OrthoDB" id="136232at2"/>
<keyword evidence="4" id="KW-0808">Transferase</keyword>
<evidence type="ECO:0000256" key="8">
    <source>
        <dbReference type="SAM" id="Phobius"/>
    </source>
</evidence>
<keyword evidence="5 8" id="KW-0812">Transmembrane</keyword>
<feature type="transmembrane region" description="Helical" evidence="8">
    <location>
        <begin position="98"/>
        <end position="117"/>
    </location>
</feature>
<comment type="caution">
    <text evidence="10">The sequence shown here is derived from an EMBL/GenBank/DDBJ whole genome shotgun (WGS) entry which is preliminary data.</text>
</comment>
<evidence type="ECO:0000313" key="11">
    <source>
        <dbReference type="Proteomes" id="UP000226442"/>
    </source>
</evidence>
<keyword evidence="6 8" id="KW-1133">Transmembrane helix</keyword>
<dbReference type="Pfam" id="PF13231">
    <property type="entry name" value="PMT_2"/>
    <property type="match status" value="1"/>
</dbReference>
<dbReference type="RefSeq" id="WP_096831267.1">
    <property type="nucleotide sequence ID" value="NZ_NXIB02000076.1"/>
</dbReference>
<evidence type="ECO:0000256" key="5">
    <source>
        <dbReference type="ARBA" id="ARBA00022692"/>
    </source>
</evidence>
<dbReference type="InterPro" id="IPR050297">
    <property type="entry name" value="LipidA_mod_glycosyltrf_83"/>
</dbReference>
<dbReference type="GO" id="GO:0005886">
    <property type="term" value="C:plasma membrane"/>
    <property type="evidence" value="ECO:0007669"/>
    <property type="project" value="UniProtKB-SubCell"/>
</dbReference>
<evidence type="ECO:0000256" key="3">
    <source>
        <dbReference type="ARBA" id="ARBA00022676"/>
    </source>
</evidence>
<evidence type="ECO:0000256" key="2">
    <source>
        <dbReference type="ARBA" id="ARBA00022475"/>
    </source>
</evidence>
<dbReference type="GO" id="GO:0009103">
    <property type="term" value="P:lipopolysaccharide biosynthetic process"/>
    <property type="evidence" value="ECO:0007669"/>
    <property type="project" value="UniProtKB-ARBA"/>
</dbReference>
<evidence type="ECO:0000256" key="1">
    <source>
        <dbReference type="ARBA" id="ARBA00004651"/>
    </source>
</evidence>
<dbReference type="GO" id="GO:0016763">
    <property type="term" value="F:pentosyltransferase activity"/>
    <property type="evidence" value="ECO:0007669"/>
    <property type="project" value="TreeGrafter"/>
</dbReference>
<dbReference type="PANTHER" id="PTHR33908:SF11">
    <property type="entry name" value="MEMBRANE PROTEIN"/>
    <property type="match status" value="1"/>
</dbReference>
<evidence type="ECO:0000256" key="4">
    <source>
        <dbReference type="ARBA" id="ARBA00022679"/>
    </source>
</evidence>
<evidence type="ECO:0000313" key="10">
    <source>
        <dbReference type="EMBL" id="PHX54837.1"/>
    </source>
</evidence>
<gene>
    <name evidence="10" type="ORF">CP500_014000</name>
</gene>
<keyword evidence="2" id="KW-1003">Cell membrane</keyword>
<dbReference type="AlphaFoldDB" id="A0A2G4F062"/>
<comment type="subcellular location">
    <subcellularLocation>
        <location evidence="1">Cell membrane</location>
        <topology evidence="1">Multi-pass membrane protein</topology>
    </subcellularLocation>
</comment>
<reference evidence="10" key="1">
    <citation type="submission" date="2017-10" db="EMBL/GenBank/DDBJ databases">
        <title>Draft genome sequence of the planktic cyanobacteria Tychonema bourrellyi isolated from alpine lentic freshwater.</title>
        <authorList>
            <person name="Tett A."/>
            <person name="Armanini F."/>
            <person name="Asnicar F."/>
            <person name="Boscaini A."/>
            <person name="Pasolli E."/>
            <person name="Zolfo M."/>
            <person name="Donati C."/>
            <person name="Salmaso N."/>
            <person name="Segata N."/>
        </authorList>
    </citation>
    <scope>NUCLEOTIDE SEQUENCE</scope>
    <source>
        <strain evidence="10">FEM_GT703</strain>
    </source>
</reference>
<accession>A0A2G4F062</accession>
<keyword evidence="7 8" id="KW-0472">Membrane</keyword>
<organism evidence="10 11">
    <name type="scientific">Tychonema bourrellyi FEM_GT703</name>
    <dbReference type="NCBI Taxonomy" id="2040638"/>
    <lineage>
        <taxon>Bacteria</taxon>
        <taxon>Bacillati</taxon>
        <taxon>Cyanobacteriota</taxon>
        <taxon>Cyanophyceae</taxon>
        <taxon>Oscillatoriophycideae</taxon>
        <taxon>Oscillatoriales</taxon>
        <taxon>Microcoleaceae</taxon>
        <taxon>Tychonema</taxon>
    </lineage>
</organism>
<proteinExistence type="predicted"/>
<dbReference type="PANTHER" id="PTHR33908">
    <property type="entry name" value="MANNOSYLTRANSFERASE YKCB-RELATED"/>
    <property type="match status" value="1"/>
</dbReference>
<feature type="domain" description="Glycosyltransferase RgtA/B/C/D-like" evidence="9">
    <location>
        <begin position="76"/>
        <end position="140"/>
    </location>
</feature>
<evidence type="ECO:0000256" key="7">
    <source>
        <dbReference type="ARBA" id="ARBA00023136"/>
    </source>
</evidence>